<evidence type="ECO:0000313" key="1">
    <source>
        <dbReference type="EMBL" id="KAJ3491601.1"/>
    </source>
</evidence>
<keyword evidence="2" id="KW-1185">Reference proteome</keyword>
<sequence>MVVLHFRFLGVTAVALTATVTQIVRAVFIFRVWKFSGGNKFLTVLAVARLHVVFTSASSPKHYSLPLYILGHCSLLDSLLVTMDKEIVLWANTFGAQGVDDIFRQLLLSHEFLWHCFTSRGANRFYSTHRGNRLM</sequence>
<name>A0AAD5YID1_9APHY</name>
<dbReference type="EMBL" id="JANAWD010000010">
    <property type="protein sequence ID" value="KAJ3491601.1"/>
    <property type="molecule type" value="Genomic_DNA"/>
</dbReference>
<protein>
    <submittedName>
        <fullName evidence="1">Uncharacterized protein</fullName>
    </submittedName>
</protein>
<reference evidence="1" key="1">
    <citation type="submission" date="2022-07" db="EMBL/GenBank/DDBJ databases">
        <title>Genome Sequence of Physisporinus lineatus.</title>
        <authorList>
            <person name="Buettner E."/>
        </authorList>
    </citation>
    <scope>NUCLEOTIDE SEQUENCE</scope>
    <source>
        <strain evidence="1">VT162</strain>
    </source>
</reference>
<gene>
    <name evidence="1" type="ORF">NLI96_g613</name>
</gene>
<proteinExistence type="predicted"/>
<comment type="caution">
    <text evidence="1">The sequence shown here is derived from an EMBL/GenBank/DDBJ whole genome shotgun (WGS) entry which is preliminary data.</text>
</comment>
<dbReference type="Proteomes" id="UP001212997">
    <property type="component" value="Unassembled WGS sequence"/>
</dbReference>
<evidence type="ECO:0000313" key="2">
    <source>
        <dbReference type="Proteomes" id="UP001212997"/>
    </source>
</evidence>
<dbReference type="AlphaFoldDB" id="A0AAD5YID1"/>
<organism evidence="1 2">
    <name type="scientific">Meripilus lineatus</name>
    <dbReference type="NCBI Taxonomy" id="2056292"/>
    <lineage>
        <taxon>Eukaryota</taxon>
        <taxon>Fungi</taxon>
        <taxon>Dikarya</taxon>
        <taxon>Basidiomycota</taxon>
        <taxon>Agaricomycotina</taxon>
        <taxon>Agaricomycetes</taxon>
        <taxon>Polyporales</taxon>
        <taxon>Meripilaceae</taxon>
        <taxon>Meripilus</taxon>
    </lineage>
</organism>
<accession>A0AAD5YID1</accession>